<evidence type="ECO:0000313" key="10">
    <source>
        <dbReference type="EMBL" id="WOO33281.1"/>
    </source>
</evidence>
<dbReference type="InterPro" id="IPR029060">
    <property type="entry name" value="PIN-like_dom_sf"/>
</dbReference>
<keyword evidence="4 8" id="KW-0479">Metal-binding</keyword>
<evidence type="ECO:0000256" key="8">
    <source>
        <dbReference type="HAMAP-Rule" id="MF_00265"/>
    </source>
</evidence>
<dbReference type="PANTHER" id="PTHR33653:SF1">
    <property type="entry name" value="RIBONUCLEASE VAPC2"/>
    <property type="match status" value="1"/>
</dbReference>
<dbReference type="EC" id="3.1.-.-" evidence="8"/>
<comment type="function">
    <text evidence="8">Toxic component of a toxin-antitoxin (TA) system. An RNase.</text>
</comment>
<dbReference type="InterPro" id="IPR050556">
    <property type="entry name" value="Type_II_TA_system_RNase"/>
</dbReference>
<sequence length="138" mass="15627">MPRYYLDTNICIYAWQRRHPRVLEHMRKVDHEALVISALVAAELASGVMHSARAEHNRLLLEKALALHRVQPWGADAIWLYGQQWARLRKAGTPIGAVDLLIGCQVLADPEGVMVTHNVGEFERIEGLRIEDWTGGKL</sequence>
<reference evidence="10 11" key="1">
    <citation type="submission" date="2023-03" db="EMBL/GenBank/DDBJ databases">
        <title>Diaphorobacter basophil sp. nov., isolated from a sewage-treatment plant.</title>
        <authorList>
            <person name="Yang K."/>
        </authorList>
    </citation>
    <scope>NUCLEOTIDE SEQUENCE [LARGE SCALE GENOMIC DNA]</scope>
    <source>
        <strain evidence="10 11">Y-1</strain>
    </source>
</reference>
<evidence type="ECO:0000256" key="7">
    <source>
        <dbReference type="ARBA" id="ARBA00038093"/>
    </source>
</evidence>
<dbReference type="PANTHER" id="PTHR33653">
    <property type="entry name" value="RIBONUCLEASE VAPC2"/>
    <property type="match status" value="1"/>
</dbReference>
<feature type="binding site" evidence="8">
    <location>
        <position position="7"/>
    </location>
    <ligand>
        <name>Mg(2+)</name>
        <dbReference type="ChEBI" id="CHEBI:18420"/>
    </ligand>
</feature>
<evidence type="ECO:0000256" key="2">
    <source>
        <dbReference type="ARBA" id="ARBA00022649"/>
    </source>
</evidence>
<dbReference type="CDD" id="cd09881">
    <property type="entry name" value="PIN_VapC4-5_FitB-like"/>
    <property type="match status" value="1"/>
</dbReference>
<organism evidence="10 11">
    <name type="scientific">Diaphorobacter limosus</name>
    <dbReference type="NCBI Taxonomy" id="3036128"/>
    <lineage>
        <taxon>Bacteria</taxon>
        <taxon>Pseudomonadati</taxon>
        <taxon>Pseudomonadota</taxon>
        <taxon>Betaproteobacteria</taxon>
        <taxon>Burkholderiales</taxon>
        <taxon>Comamonadaceae</taxon>
        <taxon>Diaphorobacter</taxon>
    </lineage>
</organism>
<evidence type="ECO:0000256" key="1">
    <source>
        <dbReference type="ARBA" id="ARBA00001946"/>
    </source>
</evidence>
<keyword evidence="5 8" id="KW-0378">Hydrolase</keyword>
<evidence type="ECO:0000256" key="3">
    <source>
        <dbReference type="ARBA" id="ARBA00022722"/>
    </source>
</evidence>
<dbReference type="EMBL" id="CP136921">
    <property type="protein sequence ID" value="WOO33281.1"/>
    <property type="molecule type" value="Genomic_DNA"/>
</dbReference>
<keyword evidence="11" id="KW-1185">Reference proteome</keyword>
<evidence type="ECO:0000313" key="11">
    <source>
        <dbReference type="Proteomes" id="UP001303211"/>
    </source>
</evidence>
<evidence type="ECO:0000259" key="9">
    <source>
        <dbReference type="Pfam" id="PF01850"/>
    </source>
</evidence>
<dbReference type="RefSeq" id="WP_317702648.1">
    <property type="nucleotide sequence ID" value="NZ_CP136921.1"/>
</dbReference>
<proteinExistence type="inferred from homology"/>
<keyword evidence="3 8" id="KW-0540">Nuclease</keyword>
<name>A0ABZ0J7H5_9BURK</name>
<evidence type="ECO:0000256" key="4">
    <source>
        <dbReference type="ARBA" id="ARBA00022723"/>
    </source>
</evidence>
<gene>
    <name evidence="8" type="primary">vapC</name>
    <name evidence="10" type="ORF">P4826_04125</name>
</gene>
<keyword evidence="6 8" id="KW-0460">Magnesium</keyword>
<evidence type="ECO:0000256" key="5">
    <source>
        <dbReference type="ARBA" id="ARBA00022801"/>
    </source>
</evidence>
<keyword evidence="2 8" id="KW-1277">Toxin-antitoxin system</keyword>
<evidence type="ECO:0000256" key="6">
    <source>
        <dbReference type="ARBA" id="ARBA00022842"/>
    </source>
</evidence>
<dbReference type="Gene3D" id="3.40.50.1010">
    <property type="entry name" value="5'-nuclease"/>
    <property type="match status" value="1"/>
</dbReference>
<feature type="domain" description="PIN" evidence="9">
    <location>
        <begin position="4"/>
        <end position="107"/>
    </location>
</feature>
<dbReference type="InterPro" id="IPR002716">
    <property type="entry name" value="PIN_dom"/>
</dbReference>
<dbReference type="InterPro" id="IPR022907">
    <property type="entry name" value="VapC_family"/>
</dbReference>
<comment type="cofactor">
    <cofactor evidence="1 8">
        <name>Mg(2+)</name>
        <dbReference type="ChEBI" id="CHEBI:18420"/>
    </cofactor>
</comment>
<accession>A0ABZ0J7H5</accession>
<feature type="binding site" evidence="8">
    <location>
        <position position="99"/>
    </location>
    <ligand>
        <name>Mg(2+)</name>
        <dbReference type="ChEBI" id="CHEBI:18420"/>
    </ligand>
</feature>
<dbReference type="Pfam" id="PF01850">
    <property type="entry name" value="PIN"/>
    <property type="match status" value="1"/>
</dbReference>
<keyword evidence="8" id="KW-0800">Toxin</keyword>
<comment type="similarity">
    <text evidence="7 8">Belongs to the PINc/VapC protein family.</text>
</comment>
<dbReference type="SUPFAM" id="SSF88723">
    <property type="entry name" value="PIN domain-like"/>
    <property type="match status" value="1"/>
</dbReference>
<protein>
    <recommendedName>
        <fullName evidence="8">Ribonuclease VapC</fullName>
        <shortName evidence="8">RNase VapC</shortName>
        <ecNumber evidence="8">3.1.-.-</ecNumber>
    </recommendedName>
    <alternativeName>
        <fullName evidence="8">Toxin VapC</fullName>
    </alternativeName>
</protein>
<dbReference type="HAMAP" id="MF_00265">
    <property type="entry name" value="VapC_Nob1"/>
    <property type="match status" value="1"/>
</dbReference>
<dbReference type="Proteomes" id="UP001303211">
    <property type="component" value="Chromosome"/>
</dbReference>